<dbReference type="InterPro" id="IPR003593">
    <property type="entry name" value="AAA+_ATPase"/>
</dbReference>
<feature type="domain" description="AAA+ ATPase" evidence="5">
    <location>
        <begin position="392"/>
        <end position="527"/>
    </location>
</feature>
<evidence type="ECO:0000259" key="5">
    <source>
        <dbReference type="SMART" id="SM00382"/>
    </source>
</evidence>
<evidence type="ECO:0000256" key="4">
    <source>
        <dbReference type="SAM" id="MobiDB-lite"/>
    </source>
</evidence>
<accession>A0ABP6D0K0</accession>
<dbReference type="PANTHER" id="PTHR43392">
    <property type="entry name" value="AAA-TYPE ATPASE FAMILY PROTEIN / ANKYRIN REPEAT FAMILY PROTEIN"/>
    <property type="match status" value="1"/>
</dbReference>
<keyword evidence="2" id="KW-0547">Nucleotide-binding</keyword>
<comment type="similarity">
    <text evidence="1">Belongs to the CbxX/CfxQ family.</text>
</comment>
<feature type="domain" description="AAA+ ATPase" evidence="5">
    <location>
        <begin position="652"/>
        <end position="791"/>
    </location>
</feature>
<protein>
    <recommendedName>
        <fullName evidence="5">AAA+ ATPase domain-containing protein</fullName>
    </recommendedName>
</protein>
<dbReference type="SUPFAM" id="SSF52540">
    <property type="entry name" value="P-loop containing nucleoside triphosphate hydrolases"/>
    <property type="match status" value="3"/>
</dbReference>
<evidence type="ECO:0000313" key="7">
    <source>
        <dbReference type="Proteomes" id="UP001501509"/>
    </source>
</evidence>
<dbReference type="SMART" id="SM00382">
    <property type="entry name" value="AAA"/>
    <property type="match status" value="3"/>
</dbReference>
<evidence type="ECO:0000256" key="3">
    <source>
        <dbReference type="ARBA" id="ARBA00022840"/>
    </source>
</evidence>
<feature type="region of interest" description="Disordered" evidence="4">
    <location>
        <begin position="95"/>
        <end position="114"/>
    </location>
</feature>
<dbReference type="InterPro" id="IPR003959">
    <property type="entry name" value="ATPase_AAA_core"/>
</dbReference>
<dbReference type="InterPro" id="IPR050773">
    <property type="entry name" value="CbxX/CfxQ_RuBisCO_ESX"/>
</dbReference>
<dbReference type="PRINTS" id="PR00819">
    <property type="entry name" value="CBXCFQXSUPER"/>
</dbReference>
<dbReference type="Pfam" id="PF00004">
    <property type="entry name" value="AAA"/>
    <property type="match status" value="2"/>
</dbReference>
<proteinExistence type="inferred from homology"/>
<dbReference type="Gene3D" id="1.10.8.60">
    <property type="match status" value="2"/>
</dbReference>
<dbReference type="CDD" id="cd00009">
    <property type="entry name" value="AAA"/>
    <property type="match status" value="2"/>
</dbReference>
<dbReference type="Pfam" id="PF17866">
    <property type="entry name" value="AAA_lid_6"/>
    <property type="match status" value="2"/>
</dbReference>
<dbReference type="Gene3D" id="3.40.50.300">
    <property type="entry name" value="P-loop containing nucleotide triphosphate hydrolases"/>
    <property type="match status" value="3"/>
</dbReference>
<keyword evidence="7" id="KW-1185">Reference proteome</keyword>
<gene>
    <name evidence="6" type="ORF">GCM10010411_80470</name>
</gene>
<name>A0ABP6D0K0_9ACTN</name>
<evidence type="ECO:0000256" key="1">
    <source>
        <dbReference type="ARBA" id="ARBA00010378"/>
    </source>
</evidence>
<evidence type="ECO:0000256" key="2">
    <source>
        <dbReference type="ARBA" id="ARBA00022741"/>
    </source>
</evidence>
<reference evidence="7" key="1">
    <citation type="journal article" date="2019" name="Int. J. Syst. Evol. Microbiol.">
        <title>The Global Catalogue of Microorganisms (GCM) 10K type strain sequencing project: providing services to taxonomists for standard genome sequencing and annotation.</title>
        <authorList>
            <consortium name="The Broad Institute Genomics Platform"/>
            <consortium name="The Broad Institute Genome Sequencing Center for Infectious Disease"/>
            <person name="Wu L."/>
            <person name="Ma J."/>
        </authorList>
    </citation>
    <scope>NUCLEOTIDE SEQUENCE [LARGE SCALE GENOMIC DNA]</scope>
    <source>
        <strain evidence="7">JCM 6833</strain>
    </source>
</reference>
<feature type="domain" description="AAA+ ATPase" evidence="5">
    <location>
        <begin position="927"/>
        <end position="1064"/>
    </location>
</feature>
<dbReference type="InterPro" id="IPR000641">
    <property type="entry name" value="CbxX/CfxQ"/>
</dbReference>
<sequence length="1160" mass="125599">MALPEHLELLVSDEPVLDVYAYGPWRVPDGLFEEIRARVDALVKDARCAGLTTDRHGMLAGPTPLVVADLLLTLGFLSGAGAIVGGSRSMLDRELLGPYHDPPAEPQRQPTQWGAGAGSFRPVDWLREAPDQELALALSRESLDVLEGLEPLERRRQALIKLYDDPPPALDLDDGIDAQHAAWQAHAGDEILAVLPELTGPIGYLEWVCGGLLPVHEHLREVAPHDEPDLDLLAHLVLQAEVDQIPAELSVVLGEDRYGELLERFAAIRDDFQPSEWFRRTRAWLGRGLGAGAADACRAWMDMSVRFTGVVQGLPEVADVPSPVWVPVNQFQMDLRRLYAPRRSVLNPLATSLDDAPARTARARRRAEVGAGLVGQPEVVAALEEIAEGGTEPVRLLLAGPDGTGKRDAAQEIARLLHDRGITGPPVWLADDFFAGKTVASATNSLYIDARDCDGGNLLVIDGLDDMSRDPRSGEAILEELHRVLDVFDGLHVVALCETGGDQRIREVNPGLSLRFKKARTHAFTAEGYAELFNRAVHQRGARAHKRALTAAGELLVRTPPVRNLRNARLAHLLADIVVDAVRARTEPGAELVVKRADVPATFDAAGSPSDPRAELAALTGLAPVKHEIELLVAGAGAAQLRRDSGLPVTMPARHMVFTGNPGTGKTVVARLIARIYKDLGVLSSGHLVEASRAELIGEYLGETAIKTRAVVQRAVGGVLFIDEAYSLTQADYEGDYGAEAIAELVKMMEDHREDLVVIVAGYEREMRRFIASDPGLASRFPTTIRFPDFTDDELVTIFAGFAAEAGLEPTDEARDKIIDLLRRTPRGRSFGNARLMRNLCERATALQARRVVALPKASPEQLAELRPEDFPPSLSGTTRSVPATDPVAELDTLIGLTEIKTEVRKLVAEARSAELRRSAGQPVTVPTRHMVFTGNPGTAKTTVARLIARVYAQLGLLSSGHLVEVGRNDLVGSYLGQTAPKVQAAVEQALGGVLFIDEAYALTAEGDSYGREAVATLVKLMEDYRGDLLVIAAGYEREMAAFLAANSGLESRFPKRLRFPDYSDSELVAIFEHLTAAEGLTLAPETTDALRTLLARADRGPTFGNGRLMRNLLDAAIANQAERITSADGPAATTEILTLRPEDLPPTTGAEAQRYGLYL</sequence>
<dbReference type="PANTHER" id="PTHR43392:SF2">
    <property type="entry name" value="AAA-TYPE ATPASE FAMILY PROTEIN _ ANKYRIN REPEAT FAMILY PROTEIN"/>
    <property type="match status" value="1"/>
</dbReference>
<dbReference type="EMBL" id="BAAATD010000015">
    <property type="protein sequence ID" value="GAA2630536.1"/>
    <property type="molecule type" value="Genomic_DNA"/>
</dbReference>
<dbReference type="InterPro" id="IPR027417">
    <property type="entry name" value="P-loop_NTPase"/>
</dbReference>
<comment type="caution">
    <text evidence="6">The sequence shown here is derived from an EMBL/GenBank/DDBJ whole genome shotgun (WGS) entry which is preliminary data.</text>
</comment>
<dbReference type="Proteomes" id="UP001501509">
    <property type="component" value="Unassembled WGS sequence"/>
</dbReference>
<evidence type="ECO:0000313" key="6">
    <source>
        <dbReference type="EMBL" id="GAA2630536.1"/>
    </source>
</evidence>
<keyword evidence="3" id="KW-0067">ATP-binding</keyword>
<dbReference type="InterPro" id="IPR041627">
    <property type="entry name" value="AAA_lid_6"/>
</dbReference>
<dbReference type="RefSeq" id="WP_344547761.1">
    <property type="nucleotide sequence ID" value="NZ_BAAATD010000015.1"/>
</dbReference>
<organism evidence="6 7">
    <name type="scientific">Actinomadura fulvescens</name>
    <dbReference type="NCBI Taxonomy" id="46160"/>
    <lineage>
        <taxon>Bacteria</taxon>
        <taxon>Bacillati</taxon>
        <taxon>Actinomycetota</taxon>
        <taxon>Actinomycetes</taxon>
        <taxon>Streptosporangiales</taxon>
        <taxon>Thermomonosporaceae</taxon>
        <taxon>Actinomadura</taxon>
    </lineage>
</organism>